<gene>
    <name evidence="7" type="ORF">RUM4293_04026</name>
</gene>
<dbReference type="Proteomes" id="UP000050786">
    <property type="component" value="Unassembled WGS sequence"/>
</dbReference>
<evidence type="ECO:0000256" key="2">
    <source>
        <dbReference type="ARBA" id="ARBA00022723"/>
    </source>
</evidence>
<dbReference type="RefSeq" id="WP_058275241.1">
    <property type="nucleotide sequence ID" value="NZ_CYPS01000064.1"/>
</dbReference>
<evidence type="ECO:0000313" key="7">
    <source>
        <dbReference type="EMBL" id="CUH45116.1"/>
    </source>
</evidence>
<dbReference type="InterPro" id="IPR036909">
    <property type="entry name" value="Cyt_c-like_dom_sf"/>
</dbReference>
<evidence type="ECO:0000256" key="1">
    <source>
        <dbReference type="ARBA" id="ARBA00022617"/>
    </source>
</evidence>
<dbReference type="InterPro" id="IPR009056">
    <property type="entry name" value="Cyt_c-like_dom"/>
</dbReference>
<keyword evidence="2 4" id="KW-0479">Metal-binding</keyword>
<organism evidence="7 8">
    <name type="scientific">Ruegeria atlantica</name>
    <dbReference type="NCBI Taxonomy" id="81569"/>
    <lineage>
        <taxon>Bacteria</taxon>
        <taxon>Pseudomonadati</taxon>
        <taxon>Pseudomonadota</taxon>
        <taxon>Alphaproteobacteria</taxon>
        <taxon>Rhodobacterales</taxon>
        <taxon>Roseobacteraceae</taxon>
        <taxon>Ruegeria</taxon>
    </lineage>
</organism>
<name>A0A0N7LPG0_9RHOB</name>
<dbReference type="PROSITE" id="PS51007">
    <property type="entry name" value="CYTC"/>
    <property type="match status" value="1"/>
</dbReference>
<feature type="chain" id="PRO_5006015482" evidence="5">
    <location>
        <begin position="20"/>
        <end position="158"/>
    </location>
</feature>
<reference evidence="8" key="1">
    <citation type="submission" date="2015-09" db="EMBL/GenBank/DDBJ databases">
        <authorList>
            <person name="Rodrigo-Torres L."/>
            <person name="Arahal D.R."/>
        </authorList>
    </citation>
    <scope>NUCLEOTIDE SEQUENCE [LARGE SCALE GENOMIC DNA]</scope>
    <source>
        <strain evidence="8">CECT 4293</strain>
    </source>
</reference>
<dbReference type="SUPFAM" id="SSF46626">
    <property type="entry name" value="Cytochrome c"/>
    <property type="match status" value="1"/>
</dbReference>
<sequence length="158" mass="16587">MQLRLLTLVCVTTGVAAFAAETDPKDVTYDDYGAIEVSLTGVTGDAANGALIVGDKSKGNCVACHAVSNLADIPFHGEVGPMLDGAGDRWTEAELRGLVANAKMTFEGTVMPAFYKDDGYIRPGDAYTGKAPTAPLTSILTAQEIEDVVVFLATLKEE</sequence>
<keyword evidence="8" id="KW-1185">Reference proteome</keyword>
<protein>
    <submittedName>
        <fullName evidence="7">Cytochrome c</fullName>
    </submittedName>
</protein>
<feature type="signal peptide" evidence="5">
    <location>
        <begin position="1"/>
        <end position="19"/>
    </location>
</feature>
<dbReference type="InterPro" id="IPR030999">
    <property type="entry name" value="Thiosulf_SoxX"/>
</dbReference>
<dbReference type="NCBIfam" id="TIGR04485">
    <property type="entry name" value="thiosulf_SoxX"/>
    <property type="match status" value="1"/>
</dbReference>
<evidence type="ECO:0000256" key="5">
    <source>
        <dbReference type="SAM" id="SignalP"/>
    </source>
</evidence>
<dbReference type="GO" id="GO:0020037">
    <property type="term" value="F:heme binding"/>
    <property type="evidence" value="ECO:0007669"/>
    <property type="project" value="InterPro"/>
</dbReference>
<evidence type="ECO:0000259" key="6">
    <source>
        <dbReference type="PROSITE" id="PS51007"/>
    </source>
</evidence>
<keyword evidence="3 4" id="KW-0408">Iron</keyword>
<dbReference type="GO" id="GO:0009055">
    <property type="term" value="F:electron transfer activity"/>
    <property type="evidence" value="ECO:0007669"/>
    <property type="project" value="InterPro"/>
</dbReference>
<dbReference type="Gene3D" id="1.10.760.10">
    <property type="entry name" value="Cytochrome c-like domain"/>
    <property type="match status" value="1"/>
</dbReference>
<proteinExistence type="predicted"/>
<dbReference type="Pfam" id="PF00034">
    <property type="entry name" value="Cytochrom_C"/>
    <property type="match status" value="1"/>
</dbReference>
<dbReference type="EMBL" id="CYPS01000064">
    <property type="protein sequence ID" value="CUH45116.1"/>
    <property type="molecule type" value="Genomic_DNA"/>
</dbReference>
<feature type="domain" description="Cytochrome c" evidence="6">
    <location>
        <begin position="44"/>
        <end position="156"/>
    </location>
</feature>
<dbReference type="GO" id="GO:0046872">
    <property type="term" value="F:metal ion binding"/>
    <property type="evidence" value="ECO:0007669"/>
    <property type="project" value="UniProtKB-KW"/>
</dbReference>
<keyword evidence="5" id="KW-0732">Signal</keyword>
<evidence type="ECO:0000256" key="4">
    <source>
        <dbReference type="PROSITE-ProRule" id="PRU00433"/>
    </source>
</evidence>
<evidence type="ECO:0000313" key="8">
    <source>
        <dbReference type="Proteomes" id="UP000050786"/>
    </source>
</evidence>
<accession>A0A0N7LPG0</accession>
<dbReference type="AlphaFoldDB" id="A0A0N7LPG0"/>
<keyword evidence="1 4" id="KW-0349">Heme</keyword>
<evidence type="ECO:0000256" key="3">
    <source>
        <dbReference type="ARBA" id="ARBA00023004"/>
    </source>
</evidence>